<dbReference type="CDD" id="cd09917">
    <property type="entry name" value="F-box_SF"/>
    <property type="match status" value="1"/>
</dbReference>
<evidence type="ECO:0008006" key="3">
    <source>
        <dbReference type="Google" id="ProtNLM"/>
    </source>
</evidence>
<proteinExistence type="predicted"/>
<dbReference type="OrthoDB" id="1259151at2759"/>
<accession>A0A6A5W9F1</accession>
<name>A0A6A5W9F1_9PLEO</name>
<dbReference type="SUPFAM" id="SSF50978">
    <property type="entry name" value="WD40 repeat-like"/>
    <property type="match status" value="1"/>
</dbReference>
<gene>
    <name evidence="1" type="ORF">P154DRAFT_471170</name>
</gene>
<organism evidence="1 2">
    <name type="scientific">Amniculicola lignicola CBS 123094</name>
    <dbReference type="NCBI Taxonomy" id="1392246"/>
    <lineage>
        <taxon>Eukaryota</taxon>
        <taxon>Fungi</taxon>
        <taxon>Dikarya</taxon>
        <taxon>Ascomycota</taxon>
        <taxon>Pezizomycotina</taxon>
        <taxon>Dothideomycetes</taxon>
        <taxon>Pleosporomycetidae</taxon>
        <taxon>Pleosporales</taxon>
        <taxon>Amniculicolaceae</taxon>
        <taxon>Amniculicola</taxon>
    </lineage>
</organism>
<reference evidence="1" key="1">
    <citation type="journal article" date="2020" name="Stud. Mycol.">
        <title>101 Dothideomycetes genomes: a test case for predicting lifestyles and emergence of pathogens.</title>
        <authorList>
            <person name="Haridas S."/>
            <person name="Albert R."/>
            <person name="Binder M."/>
            <person name="Bloem J."/>
            <person name="Labutti K."/>
            <person name="Salamov A."/>
            <person name="Andreopoulos B."/>
            <person name="Baker S."/>
            <person name="Barry K."/>
            <person name="Bills G."/>
            <person name="Bluhm B."/>
            <person name="Cannon C."/>
            <person name="Castanera R."/>
            <person name="Culley D."/>
            <person name="Daum C."/>
            <person name="Ezra D."/>
            <person name="Gonzalez J."/>
            <person name="Henrissat B."/>
            <person name="Kuo A."/>
            <person name="Liang C."/>
            <person name="Lipzen A."/>
            <person name="Lutzoni F."/>
            <person name="Magnuson J."/>
            <person name="Mondo S."/>
            <person name="Nolan M."/>
            <person name="Ohm R."/>
            <person name="Pangilinan J."/>
            <person name="Park H.-J."/>
            <person name="Ramirez L."/>
            <person name="Alfaro M."/>
            <person name="Sun H."/>
            <person name="Tritt A."/>
            <person name="Yoshinaga Y."/>
            <person name="Zwiers L.-H."/>
            <person name="Turgeon B."/>
            <person name="Goodwin S."/>
            <person name="Spatafora J."/>
            <person name="Crous P."/>
            <person name="Grigoriev I."/>
        </authorList>
    </citation>
    <scope>NUCLEOTIDE SEQUENCE</scope>
    <source>
        <strain evidence="1">CBS 123094</strain>
    </source>
</reference>
<feature type="non-terminal residue" evidence="1">
    <location>
        <position position="606"/>
    </location>
</feature>
<dbReference type="InterPro" id="IPR015943">
    <property type="entry name" value="WD40/YVTN_repeat-like_dom_sf"/>
</dbReference>
<sequence length="606" mass="66760">MAALNSLPNELLTIVAENLERPKDVANLALASRRLNEFAKLDGWKAFLKGRFKLSGYADATDAKEAVHGIATLYRNWDRKSFLARYLVPTTTTSLNTWETSRWRGLGGPQTMGYQPSIDSYEETFGRWTERREVLAWSAGNQIMLRIKESGRKSLEAWEEYGARANSTEPTDAAHSSISPPFDLYKHLTSWCTYEIPHTFAGMDDITALKLFRPHQRLDHFESVAFGTASGHLNVLHIDADGEKTRRHCFETGHRPVGALSLSCAASPLMAVSCRDFDSALSLYPIDPSHTGHNRINPVSQVIPTAPGAQHSRIWSCNFLAEDRVAIGLGTSYEPIQVYSVTPSGFSAQPLRKFCLDSKFWGEERPALYGPRNTAIYPIMPLPAASPGSSESGDVFVSGGYDGIVRLHDMRSNQDYETMFWDITNDSSIYSIATQGLERIVAGSSMHSMLKVFDLRVSGSNAYHHIPLSARRKPAANSGDASIGDAVLPGNKSPVTGGWNLYCNPCNNQQSFRNPQQRFTARSQNVPIYSLSIPSSTSPTVYAGVEGAVLGIEFTAILDPHPDPLFTKAITRFSDTGEIDLKGSYNPSDDVLNLGMYEQGDEEALG</sequence>
<evidence type="ECO:0000313" key="1">
    <source>
        <dbReference type="EMBL" id="KAF1997409.1"/>
    </source>
</evidence>
<dbReference type="EMBL" id="ML977614">
    <property type="protein sequence ID" value="KAF1997409.1"/>
    <property type="molecule type" value="Genomic_DNA"/>
</dbReference>
<dbReference type="InterPro" id="IPR036322">
    <property type="entry name" value="WD40_repeat_dom_sf"/>
</dbReference>
<dbReference type="AlphaFoldDB" id="A0A6A5W9F1"/>
<protein>
    <recommendedName>
        <fullName evidence="3">F-box domain-containing protein</fullName>
    </recommendedName>
</protein>
<keyword evidence="2" id="KW-1185">Reference proteome</keyword>
<evidence type="ECO:0000313" key="2">
    <source>
        <dbReference type="Proteomes" id="UP000799779"/>
    </source>
</evidence>
<dbReference type="Proteomes" id="UP000799779">
    <property type="component" value="Unassembled WGS sequence"/>
</dbReference>
<dbReference type="Gene3D" id="2.130.10.10">
    <property type="entry name" value="YVTN repeat-like/Quinoprotein amine dehydrogenase"/>
    <property type="match status" value="1"/>
</dbReference>